<keyword evidence="2" id="KW-1185">Reference proteome</keyword>
<protein>
    <submittedName>
        <fullName evidence="1">Uncharacterized protein</fullName>
    </submittedName>
</protein>
<sequence>MKPIPSEYNVVPQNQEQITASSLGNGKVLLYNGANFLHTMDNTARINIWIDDKALGQLRPGEYVVIDLDNQQYNIELLHLDAVKMRSRHSLEVNEDTKVIMVKPTVTSNKLEVTNVLPNNFDKFTFMMNR</sequence>
<gene>
    <name evidence="1" type="ORF">GCM10007103_21590</name>
</gene>
<dbReference type="AlphaFoldDB" id="A0A918SI64"/>
<proteinExistence type="predicted"/>
<dbReference type="EMBL" id="BMXB01000008">
    <property type="protein sequence ID" value="GHA39862.1"/>
    <property type="molecule type" value="Genomic_DNA"/>
</dbReference>
<evidence type="ECO:0000313" key="1">
    <source>
        <dbReference type="EMBL" id="GHA39862.1"/>
    </source>
</evidence>
<organism evidence="1 2">
    <name type="scientific">Salinimicrobium marinum</name>
    <dbReference type="NCBI Taxonomy" id="680283"/>
    <lineage>
        <taxon>Bacteria</taxon>
        <taxon>Pseudomonadati</taxon>
        <taxon>Bacteroidota</taxon>
        <taxon>Flavobacteriia</taxon>
        <taxon>Flavobacteriales</taxon>
        <taxon>Flavobacteriaceae</taxon>
        <taxon>Salinimicrobium</taxon>
    </lineage>
</organism>
<name>A0A918SI64_9FLAO</name>
<comment type="caution">
    <text evidence="1">The sequence shown here is derived from an EMBL/GenBank/DDBJ whole genome shotgun (WGS) entry which is preliminary data.</text>
</comment>
<accession>A0A918SI64</accession>
<evidence type="ECO:0000313" key="2">
    <source>
        <dbReference type="Proteomes" id="UP000610456"/>
    </source>
</evidence>
<reference evidence="1" key="1">
    <citation type="journal article" date="2014" name="Int. J. Syst. Evol. Microbiol.">
        <title>Complete genome sequence of Corynebacterium casei LMG S-19264T (=DSM 44701T), isolated from a smear-ripened cheese.</title>
        <authorList>
            <consortium name="US DOE Joint Genome Institute (JGI-PGF)"/>
            <person name="Walter F."/>
            <person name="Albersmeier A."/>
            <person name="Kalinowski J."/>
            <person name="Ruckert C."/>
        </authorList>
    </citation>
    <scope>NUCLEOTIDE SEQUENCE</scope>
    <source>
        <strain evidence="1">KCTC 12719</strain>
    </source>
</reference>
<reference evidence="1" key="2">
    <citation type="submission" date="2020-09" db="EMBL/GenBank/DDBJ databases">
        <authorList>
            <person name="Sun Q."/>
            <person name="Kim S."/>
        </authorList>
    </citation>
    <scope>NUCLEOTIDE SEQUENCE</scope>
    <source>
        <strain evidence="1">KCTC 12719</strain>
    </source>
</reference>
<dbReference type="Proteomes" id="UP000610456">
    <property type="component" value="Unassembled WGS sequence"/>
</dbReference>